<gene>
    <name evidence="3" type="primary">LOC109064874</name>
</gene>
<dbReference type="RefSeq" id="XP_042604295.1">
    <property type="nucleotide sequence ID" value="XM_042748361.1"/>
</dbReference>
<organism evidence="3">
    <name type="scientific">Cyprinus carpio</name>
    <name type="common">Common carp</name>
    <dbReference type="NCBI Taxonomy" id="7962"/>
    <lineage>
        <taxon>Eukaryota</taxon>
        <taxon>Metazoa</taxon>
        <taxon>Chordata</taxon>
        <taxon>Craniata</taxon>
        <taxon>Vertebrata</taxon>
        <taxon>Euteleostomi</taxon>
        <taxon>Actinopterygii</taxon>
        <taxon>Neopterygii</taxon>
        <taxon>Teleostei</taxon>
        <taxon>Ostariophysi</taxon>
        <taxon>Cypriniformes</taxon>
        <taxon>Cyprinidae</taxon>
        <taxon>Cyprininae</taxon>
        <taxon>Cyprinus</taxon>
    </lineage>
</organism>
<keyword evidence="2" id="KW-0677">Repeat</keyword>
<name>A0A9Q9XMQ3_CYPCA</name>
<reference evidence="3" key="1">
    <citation type="submission" date="2025-08" db="UniProtKB">
        <authorList>
            <consortium name="RefSeq"/>
        </authorList>
    </citation>
    <scope>IDENTIFICATION</scope>
    <source>
        <tissue evidence="3">Muscle</tissue>
    </source>
</reference>
<proteinExistence type="predicted"/>
<dbReference type="Pfam" id="PF13516">
    <property type="entry name" value="LRR_6"/>
    <property type="match status" value="7"/>
</dbReference>
<dbReference type="InterPro" id="IPR001611">
    <property type="entry name" value="Leu-rich_rpt"/>
</dbReference>
<dbReference type="FunFam" id="3.80.10.10:FF:001019">
    <property type="entry name" value="Si:ch211-213a13.5"/>
    <property type="match status" value="1"/>
</dbReference>
<dbReference type="GeneID" id="109064874"/>
<keyword evidence="1" id="KW-0433">Leucine-rich repeat</keyword>
<protein>
    <submittedName>
        <fullName evidence="3">Protein NLRC5-like</fullName>
    </submittedName>
</protein>
<evidence type="ECO:0000256" key="1">
    <source>
        <dbReference type="ARBA" id="ARBA00022614"/>
    </source>
</evidence>
<accession>A0A9Q9XMQ3</accession>
<dbReference type="Proteomes" id="UP001155660">
    <property type="component" value="Chromosome B21"/>
</dbReference>
<evidence type="ECO:0000313" key="3">
    <source>
        <dbReference type="RefSeq" id="XP_042604295.1"/>
    </source>
</evidence>
<dbReference type="InterPro" id="IPR051261">
    <property type="entry name" value="NLR"/>
</dbReference>
<dbReference type="KEGG" id="ccar:109064874"/>
<dbReference type="PANTHER" id="PTHR24106">
    <property type="entry name" value="NACHT, LRR AND CARD DOMAINS-CONTAINING"/>
    <property type="match status" value="1"/>
</dbReference>
<dbReference type="SMART" id="SM00368">
    <property type="entry name" value="LRR_RI"/>
    <property type="match status" value="26"/>
</dbReference>
<dbReference type="FunFam" id="3.80.10.10:FF:000558">
    <property type="entry name" value="Si:ch211-11p18.6"/>
    <property type="match status" value="1"/>
</dbReference>
<dbReference type="PROSITE" id="PS51450">
    <property type="entry name" value="LRR"/>
    <property type="match status" value="1"/>
</dbReference>
<sequence>MDSHSKMETMKLNNCELTEKNCRVLATVLSSKTTLKEMNLNNSCLLDSGVKEICEGLKNPVCELKILKLSDCSISGESYETLTSALRSNSYLIELDLTGNDPGQSGVQQILDFLKNEQYKLKNIRFLKSPAAEEACDYLTTFLGKNPLLLKELDLSRIELGVLGGEKLSALLMDSHSKVEKIKLNNCELTEKNCSVLATVLSSKTILKEINLNNSRLLDSGVKEICEGLKNPVCELKILKLCKCELTEENCSALASVLSSDSSSLKDLDLSNNNLQDSRVKLLSDGLKENCKLEKLKLSNCSITEEGYKALASALRSNPSHLIELDLTGNDPGQSGVKQLTDLLQDTNCQLKTLRFLSPAADEACQYVTGIVGKNLLLLRELNLSGCKFLYSKMNQLVPLLQDKHCKLNKLLFCDCGLTEESCSALATVLRSNSSLKELDLSNNNLRNSGVKKLELEDKNCKLEKLRLSDCSITEEGYIALASALRSNPSHLIELDLTGNDPGQSGVKQLNDLLQSRWYSLKTLRFLSPAADKACQYVTGIMGTNLLLLRELNLSKRELGDTQVNQIAALLQDKHCQLKTLTLCNCGLTEKSCSALATVLGSNPSLKELDMSNNNLQDSGVKKLQNGLGYTNCTLEKLRLSNCSITEEGYKALASALRSNPSHLIELDLTGNDPGQSGVKELNDLLQDPNCQLKTLRFLGPAADEVCQYVTGIVGKNPLLLRELNLSERELGDSNMQQLVPLLQDKHCQLNTLTLNNNRITAEGCAALTSAFNSNPSNLKELYLSGNKLGNSGMKKICCLLKNQQFRLEKLRISDCSITEEGYKALASALRSNPSHLIELDLTGNDPGQTGVKQLNDLLQDTSYQLKTLRFLGPAADEACQYVTGVWKPSVRHLGSQRVQPLCLLRVTGHLIPSTTKLLSEKNTIIT</sequence>
<dbReference type="OrthoDB" id="120976at2759"/>
<evidence type="ECO:0000256" key="2">
    <source>
        <dbReference type="ARBA" id="ARBA00022737"/>
    </source>
</evidence>
<dbReference type="FunFam" id="3.80.10.10:FF:000755">
    <property type="entry name" value="Si:ch211-213a13.2"/>
    <property type="match status" value="1"/>
</dbReference>
<dbReference type="AlphaFoldDB" id="A0A9Q9XMQ3"/>